<keyword evidence="6 14" id="KW-0812">Transmembrane</keyword>
<evidence type="ECO:0000313" key="16">
    <source>
        <dbReference type="Proteomes" id="UP000175744"/>
    </source>
</evidence>
<dbReference type="Gene3D" id="3.40.1690.10">
    <property type="entry name" value="secretion proteins EscU"/>
    <property type="match status" value="1"/>
</dbReference>
<dbReference type="PANTHER" id="PTHR30531:SF12">
    <property type="entry name" value="FLAGELLAR BIOSYNTHETIC PROTEIN FLHB"/>
    <property type="match status" value="1"/>
</dbReference>
<keyword evidence="8" id="KW-0653">Protein transport</keyword>
<keyword evidence="12" id="KW-1006">Bacterial flagellum protein export</keyword>
<feature type="transmembrane region" description="Helical" evidence="14">
    <location>
        <begin position="66"/>
        <end position="91"/>
    </location>
</feature>
<dbReference type="RefSeq" id="WP_070109757.1">
    <property type="nucleotide sequence ID" value="NZ_LZFO01000008.1"/>
</dbReference>
<keyword evidence="15" id="KW-0966">Cell projection</keyword>
<organism evidence="15 16">
    <name type="scientific">Clostridium acetireducens DSM 10703</name>
    <dbReference type="NCBI Taxonomy" id="1121290"/>
    <lineage>
        <taxon>Bacteria</taxon>
        <taxon>Bacillati</taxon>
        <taxon>Bacillota</taxon>
        <taxon>Clostridia</taxon>
        <taxon>Eubacteriales</taxon>
        <taxon>Clostridiaceae</taxon>
        <taxon>Clostridium</taxon>
    </lineage>
</organism>
<keyword evidence="10 14" id="KW-0472">Membrane</keyword>
<dbReference type="GO" id="GO:0006605">
    <property type="term" value="P:protein targeting"/>
    <property type="evidence" value="ECO:0007669"/>
    <property type="project" value="UniProtKB-UniRule"/>
</dbReference>
<keyword evidence="9 14" id="KW-1133">Transmembrane helix</keyword>
<dbReference type="PANTHER" id="PTHR30531">
    <property type="entry name" value="FLAGELLAR BIOSYNTHETIC PROTEIN FLHB"/>
    <property type="match status" value="1"/>
</dbReference>
<evidence type="ECO:0000313" key="15">
    <source>
        <dbReference type="EMBL" id="OFI06820.1"/>
    </source>
</evidence>
<dbReference type="Pfam" id="PF01312">
    <property type="entry name" value="Bac_export_2"/>
    <property type="match status" value="1"/>
</dbReference>
<keyword evidence="16" id="KW-1185">Reference proteome</keyword>
<evidence type="ECO:0000256" key="10">
    <source>
        <dbReference type="ARBA" id="ARBA00023136"/>
    </source>
</evidence>
<sequence>MIDAVYFTALILVFLRLFAFFITIPVFFPKETPVYFKVGFALIMSYILLPGINYATVSNITDMFPFILNCINEIITGLTLGYITNLCFISVRIAGNMMDLQVGFAMMSMFDPNTNSNATLLERLLYWFSIIIFLLIDGHHMLIRALIESFNTINIGQYILGKPTATLIIKAFIEFFSISLKIAIPIVLIILITDLTLGLIARTVPQLNVMILGLPIKILVGLTAFSLALPIFIKVVESSFQSLPDVIKQFYKTIPLLLAFSSDDKTEEATPHKLSEAKKKGQVAKSKEVGLAFTLLASTIVLLTLGQYIINNLGRNLIVFMQDYINISLNYESAKKIGIIAVVRIAMTILPVAIPIMFMGILANFLQTGFILTKEPLKPDLKKLNPISGLKKMFSVRTVVELFKDLAIVSVVGFVGYKFIKKNYLYILTFGHLKPITIVEESLKLAVNIFFKITLVMIAIALLDFIFQKRQFKKDMKMTKQEIKEEFKQQEGDPLIKGKIRQKQREMAARRMMQQVPDATVVVTNPTHLAIALKYEKGDNAPKVVAKGADYLALKIKKVAKHNEVPIIENRHLARLLYEQVELEEEIPAEMYEAVAEILALVYSF</sequence>
<keyword evidence="4" id="KW-0813">Transport</keyword>
<keyword evidence="15" id="KW-0282">Flagellum</keyword>
<feature type="transmembrane region" description="Helical" evidence="14">
    <location>
        <begin position="124"/>
        <end position="147"/>
    </location>
</feature>
<proteinExistence type="inferred from homology"/>
<dbReference type="NCBIfam" id="TIGR00328">
    <property type="entry name" value="flhB"/>
    <property type="match status" value="1"/>
</dbReference>
<evidence type="ECO:0000256" key="11">
    <source>
        <dbReference type="ARBA" id="ARBA00023143"/>
    </source>
</evidence>
<feature type="transmembrane region" description="Helical" evidence="14">
    <location>
        <begin position="337"/>
        <end position="366"/>
    </location>
</feature>
<evidence type="ECO:0000256" key="8">
    <source>
        <dbReference type="ARBA" id="ARBA00022927"/>
    </source>
</evidence>
<evidence type="ECO:0000256" key="7">
    <source>
        <dbReference type="ARBA" id="ARBA00022795"/>
    </source>
</evidence>
<accession>A0A1E8F0Z1</accession>
<dbReference type="NCBIfam" id="NF009411">
    <property type="entry name" value="PRK12772.1"/>
    <property type="match status" value="1"/>
</dbReference>
<evidence type="ECO:0000256" key="9">
    <source>
        <dbReference type="ARBA" id="ARBA00022989"/>
    </source>
</evidence>
<dbReference type="InterPro" id="IPR023298">
    <property type="entry name" value="ATPase_P-typ_TM_dom_sf"/>
</dbReference>
<evidence type="ECO:0000256" key="1">
    <source>
        <dbReference type="ARBA" id="ARBA00002578"/>
    </source>
</evidence>
<evidence type="ECO:0000256" key="4">
    <source>
        <dbReference type="ARBA" id="ARBA00022448"/>
    </source>
</evidence>
<feature type="transmembrane region" description="Helical" evidence="14">
    <location>
        <begin position="7"/>
        <end position="28"/>
    </location>
</feature>
<dbReference type="InterPro" id="IPR006135">
    <property type="entry name" value="T3SS_substrate_exporter"/>
</dbReference>
<dbReference type="Gene3D" id="6.10.250.2080">
    <property type="match status" value="1"/>
</dbReference>
<dbReference type="OrthoDB" id="9807950at2"/>
<dbReference type="InterPro" id="IPR006303">
    <property type="entry name" value="FliR"/>
</dbReference>
<dbReference type="GO" id="GO:0009425">
    <property type="term" value="C:bacterial-type flagellum basal body"/>
    <property type="evidence" value="ECO:0007669"/>
    <property type="project" value="UniProtKB-SubCell"/>
</dbReference>
<dbReference type="InterPro" id="IPR006136">
    <property type="entry name" value="FlhB"/>
</dbReference>
<comment type="similarity">
    <text evidence="2 14">Belongs to the FliR/MopE/SpaR family.</text>
</comment>
<dbReference type="SUPFAM" id="SSF81665">
    <property type="entry name" value="Calcium ATPase, transmembrane domain M"/>
    <property type="match status" value="1"/>
</dbReference>
<feature type="transmembrane region" description="Helical" evidence="14">
    <location>
        <begin position="212"/>
        <end position="233"/>
    </location>
</feature>
<evidence type="ECO:0000256" key="12">
    <source>
        <dbReference type="ARBA" id="ARBA00023225"/>
    </source>
</evidence>
<keyword evidence="7" id="KW-1005">Bacterial flagellum biogenesis</keyword>
<protein>
    <recommendedName>
        <fullName evidence="13 14">Flagellar biosynthetic protein FliR</fullName>
    </recommendedName>
</protein>
<dbReference type="Pfam" id="PF01311">
    <property type="entry name" value="Bac_export_1"/>
    <property type="match status" value="1"/>
</dbReference>
<comment type="caution">
    <text evidence="15">The sequence shown here is derived from an EMBL/GenBank/DDBJ whole genome shotgun (WGS) entry which is preliminary data.</text>
</comment>
<dbReference type="GO" id="GO:0009306">
    <property type="term" value="P:protein secretion"/>
    <property type="evidence" value="ECO:0007669"/>
    <property type="project" value="InterPro"/>
</dbReference>
<dbReference type="STRING" id="1121290.CLAOCE_08030"/>
<feature type="transmembrane region" description="Helical" evidence="14">
    <location>
        <begin position="449"/>
        <end position="467"/>
    </location>
</feature>
<dbReference type="InterPro" id="IPR002010">
    <property type="entry name" value="T3SS_IM_R"/>
</dbReference>
<dbReference type="SUPFAM" id="SSF160544">
    <property type="entry name" value="EscU C-terminal domain-like"/>
    <property type="match status" value="1"/>
</dbReference>
<evidence type="ECO:0000256" key="13">
    <source>
        <dbReference type="NCBIfam" id="TIGR01400"/>
    </source>
</evidence>
<dbReference type="GO" id="GO:0005886">
    <property type="term" value="C:plasma membrane"/>
    <property type="evidence" value="ECO:0007669"/>
    <property type="project" value="UniProtKB-SubCell"/>
</dbReference>
<evidence type="ECO:0000256" key="2">
    <source>
        <dbReference type="ARBA" id="ARBA00009772"/>
    </source>
</evidence>
<comment type="subcellular location">
    <subcellularLocation>
        <location evidence="14">Cell membrane</location>
        <topology evidence="14">Multi-pass membrane protein</topology>
    </subcellularLocation>
    <subcellularLocation>
        <location evidence="14">Bacterial flagellum basal body</location>
    </subcellularLocation>
</comment>
<keyword evidence="15" id="KW-0969">Cilium</keyword>
<dbReference type="PATRIC" id="fig|1121290.3.peg.815"/>
<evidence type="ECO:0000256" key="14">
    <source>
        <dbReference type="RuleBase" id="RU362071"/>
    </source>
</evidence>
<keyword evidence="11 14" id="KW-0975">Bacterial flagellum</keyword>
<feature type="transmembrane region" description="Helical" evidence="14">
    <location>
        <begin position="289"/>
        <end position="310"/>
    </location>
</feature>
<gene>
    <name evidence="15" type="primary">flhB_1</name>
    <name evidence="15" type="ORF">CLOACE_08030</name>
</gene>
<dbReference type="InterPro" id="IPR029025">
    <property type="entry name" value="T3SS_substrate_exporter_C"/>
</dbReference>
<dbReference type="Proteomes" id="UP000175744">
    <property type="component" value="Unassembled WGS sequence"/>
</dbReference>
<dbReference type="AlphaFoldDB" id="A0A1E8F0Z1"/>
<comment type="similarity">
    <text evidence="3">Belongs to the type III secretion exporter family.</text>
</comment>
<comment type="function">
    <text evidence="1 14">Role in flagellar biosynthesis.</text>
</comment>
<dbReference type="EMBL" id="LZFO01000008">
    <property type="protein sequence ID" value="OFI06820.1"/>
    <property type="molecule type" value="Genomic_DNA"/>
</dbReference>
<dbReference type="PRINTS" id="PR00950">
    <property type="entry name" value="TYPE3IMSPROT"/>
</dbReference>
<evidence type="ECO:0000256" key="3">
    <source>
        <dbReference type="ARBA" id="ARBA00010690"/>
    </source>
</evidence>
<reference evidence="15 16" key="1">
    <citation type="submission" date="2016-06" db="EMBL/GenBank/DDBJ databases">
        <title>Genome sequence of Clostridium acetireducens DSM 10703.</title>
        <authorList>
            <person name="Poehlein A."/>
            <person name="Fluechter S."/>
            <person name="Duerre P."/>
            <person name="Daniel R."/>
        </authorList>
    </citation>
    <scope>NUCLEOTIDE SEQUENCE [LARGE SCALE GENOMIC DNA]</scope>
    <source>
        <strain evidence="15 16">DSM 10703</strain>
    </source>
</reference>
<dbReference type="GO" id="GO:0044780">
    <property type="term" value="P:bacterial-type flagellum assembly"/>
    <property type="evidence" value="ECO:0007669"/>
    <property type="project" value="UniProtKB-UniRule"/>
</dbReference>
<evidence type="ECO:0000256" key="6">
    <source>
        <dbReference type="ARBA" id="ARBA00022692"/>
    </source>
</evidence>
<feature type="transmembrane region" description="Helical" evidence="14">
    <location>
        <begin position="34"/>
        <end position="54"/>
    </location>
</feature>
<keyword evidence="5 14" id="KW-1003">Cell membrane</keyword>
<name>A0A1E8F0Z1_9CLOT</name>
<dbReference type="NCBIfam" id="TIGR01400">
    <property type="entry name" value="fliR"/>
    <property type="match status" value="1"/>
</dbReference>
<evidence type="ECO:0000256" key="5">
    <source>
        <dbReference type="ARBA" id="ARBA00022475"/>
    </source>
</evidence>